<feature type="domain" description="Major facilitator superfamily (MFS) profile" evidence="8">
    <location>
        <begin position="10"/>
        <end position="503"/>
    </location>
</feature>
<dbReference type="OrthoDB" id="10262656at2759"/>
<dbReference type="InterPro" id="IPR036259">
    <property type="entry name" value="MFS_trans_sf"/>
</dbReference>
<feature type="compositionally biased region" description="Acidic residues" evidence="6">
    <location>
        <begin position="557"/>
        <end position="567"/>
    </location>
</feature>
<keyword evidence="5 7" id="KW-0472">Membrane</keyword>
<feature type="compositionally biased region" description="Acidic residues" evidence="6">
    <location>
        <begin position="508"/>
        <end position="519"/>
    </location>
</feature>
<dbReference type="Gene3D" id="1.20.1250.20">
    <property type="entry name" value="MFS general substrate transporter like domains"/>
    <property type="match status" value="1"/>
</dbReference>
<evidence type="ECO:0000313" key="10">
    <source>
        <dbReference type="Proteomes" id="UP000250266"/>
    </source>
</evidence>
<dbReference type="Pfam" id="PF07690">
    <property type="entry name" value="MFS_1"/>
    <property type="match status" value="2"/>
</dbReference>
<evidence type="ECO:0000256" key="6">
    <source>
        <dbReference type="SAM" id="MobiDB-lite"/>
    </source>
</evidence>
<dbReference type="GO" id="GO:0022857">
    <property type="term" value="F:transmembrane transporter activity"/>
    <property type="evidence" value="ECO:0007669"/>
    <property type="project" value="InterPro"/>
</dbReference>
<proteinExistence type="predicted"/>
<dbReference type="GO" id="GO:0016020">
    <property type="term" value="C:membrane"/>
    <property type="evidence" value="ECO:0007669"/>
    <property type="project" value="UniProtKB-SubCell"/>
</dbReference>
<evidence type="ECO:0000259" key="8">
    <source>
        <dbReference type="PROSITE" id="PS50850"/>
    </source>
</evidence>
<dbReference type="Proteomes" id="UP000250266">
    <property type="component" value="Unassembled WGS sequence"/>
</dbReference>
<keyword evidence="4 7" id="KW-1133">Transmembrane helix</keyword>
<dbReference type="SUPFAM" id="SSF103473">
    <property type="entry name" value="MFS general substrate transporter"/>
    <property type="match status" value="1"/>
</dbReference>
<dbReference type="PANTHER" id="PTHR23504">
    <property type="entry name" value="MAJOR FACILITATOR SUPERFAMILY DOMAIN-CONTAINING PROTEIN 10"/>
    <property type="match status" value="1"/>
</dbReference>
<evidence type="ECO:0000256" key="4">
    <source>
        <dbReference type="ARBA" id="ARBA00022989"/>
    </source>
</evidence>
<dbReference type="PROSITE" id="PS50850">
    <property type="entry name" value="MFS"/>
    <property type="match status" value="1"/>
</dbReference>
<feature type="region of interest" description="Disordered" evidence="6">
    <location>
        <begin position="557"/>
        <end position="591"/>
    </location>
</feature>
<feature type="region of interest" description="Disordered" evidence="6">
    <location>
        <begin position="508"/>
        <end position="530"/>
    </location>
</feature>
<dbReference type="EMBL" id="KV744862">
    <property type="protein sequence ID" value="OCK83370.1"/>
    <property type="molecule type" value="Genomic_DNA"/>
</dbReference>
<feature type="transmembrane region" description="Helical" evidence="7">
    <location>
        <begin position="379"/>
        <end position="400"/>
    </location>
</feature>
<dbReference type="AlphaFoldDB" id="A0A8E2EGH9"/>
<feature type="transmembrane region" description="Helical" evidence="7">
    <location>
        <begin position="141"/>
        <end position="160"/>
    </location>
</feature>
<comment type="subcellular location">
    <subcellularLocation>
        <location evidence="1">Membrane</location>
        <topology evidence="1">Multi-pass membrane protein</topology>
    </subcellularLocation>
</comment>
<evidence type="ECO:0000256" key="1">
    <source>
        <dbReference type="ARBA" id="ARBA00004141"/>
    </source>
</evidence>
<keyword evidence="2" id="KW-0813">Transport</keyword>
<feature type="transmembrane region" description="Helical" evidence="7">
    <location>
        <begin position="444"/>
        <end position="464"/>
    </location>
</feature>
<dbReference type="InterPro" id="IPR020846">
    <property type="entry name" value="MFS_dom"/>
</dbReference>
<dbReference type="PANTHER" id="PTHR23504:SF8">
    <property type="entry name" value="TRANSPORTER, PUTATIVE (AFU_ORTHOLOGUE AFUA_1G03730)-RELATED"/>
    <property type="match status" value="1"/>
</dbReference>
<feature type="transmembrane region" description="Helical" evidence="7">
    <location>
        <begin position="289"/>
        <end position="310"/>
    </location>
</feature>
<name>A0A8E2EGH9_9PEZI</name>
<feature type="transmembrane region" description="Helical" evidence="7">
    <location>
        <begin position="412"/>
        <end position="432"/>
    </location>
</feature>
<evidence type="ECO:0000256" key="3">
    <source>
        <dbReference type="ARBA" id="ARBA00022692"/>
    </source>
</evidence>
<organism evidence="9 10">
    <name type="scientific">Lepidopterella palustris CBS 459.81</name>
    <dbReference type="NCBI Taxonomy" id="1314670"/>
    <lineage>
        <taxon>Eukaryota</taxon>
        <taxon>Fungi</taxon>
        <taxon>Dikarya</taxon>
        <taxon>Ascomycota</taxon>
        <taxon>Pezizomycotina</taxon>
        <taxon>Dothideomycetes</taxon>
        <taxon>Pleosporomycetidae</taxon>
        <taxon>Mytilinidiales</taxon>
        <taxon>Argynnaceae</taxon>
        <taxon>Lepidopterella</taxon>
    </lineage>
</organism>
<evidence type="ECO:0000256" key="5">
    <source>
        <dbReference type="ARBA" id="ARBA00023136"/>
    </source>
</evidence>
<reference evidence="9 10" key="1">
    <citation type="journal article" date="2016" name="Nat. Commun.">
        <title>Ectomycorrhizal ecology is imprinted in the genome of the dominant symbiotic fungus Cenococcum geophilum.</title>
        <authorList>
            <consortium name="DOE Joint Genome Institute"/>
            <person name="Peter M."/>
            <person name="Kohler A."/>
            <person name="Ohm R.A."/>
            <person name="Kuo A."/>
            <person name="Krutzmann J."/>
            <person name="Morin E."/>
            <person name="Arend M."/>
            <person name="Barry K.W."/>
            <person name="Binder M."/>
            <person name="Choi C."/>
            <person name="Clum A."/>
            <person name="Copeland A."/>
            <person name="Grisel N."/>
            <person name="Haridas S."/>
            <person name="Kipfer T."/>
            <person name="LaButti K."/>
            <person name="Lindquist E."/>
            <person name="Lipzen A."/>
            <person name="Maire R."/>
            <person name="Meier B."/>
            <person name="Mihaltcheva S."/>
            <person name="Molinier V."/>
            <person name="Murat C."/>
            <person name="Poggeler S."/>
            <person name="Quandt C.A."/>
            <person name="Sperisen C."/>
            <person name="Tritt A."/>
            <person name="Tisserant E."/>
            <person name="Crous P.W."/>
            <person name="Henrissat B."/>
            <person name="Nehls U."/>
            <person name="Egli S."/>
            <person name="Spatafora J.W."/>
            <person name="Grigoriev I.V."/>
            <person name="Martin F.M."/>
        </authorList>
    </citation>
    <scope>NUCLEOTIDE SEQUENCE [LARGE SCALE GENOMIC DNA]</scope>
    <source>
        <strain evidence="9 10">CBS 459.81</strain>
    </source>
</reference>
<dbReference type="InterPro" id="IPR011701">
    <property type="entry name" value="MFS"/>
</dbReference>
<feature type="transmembrane region" description="Helical" evidence="7">
    <location>
        <begin position="476"/>
        <end position="499"/>
    </location>
</feature>
<dbReference type="CDD" id="cd17330">
    <property type="entry name" value="MFS_SLC46_TetA_like"/>
    <property type="match status" value="1"/>
</dbReference>
<protein>
    <submittedName>
        <fullName evidence="9">MFS general substrate transporter</fullName>
    </submittedName>
</protein>
<keyword evidence="3 7" id="KW-0812">Transmembrane</keyword>
<feature type="transmembrane region" description="Helical" evidence="7">
    <location>
        <begin position="180"/>
        <end position="204"/>
    </location>
</feature>
<evidence type="ECO:0000256" key="2">
    <source>
        <dbReference type="ARBA" id="ARBA00022448"/>
    </source>
</evidence>
<sequence length="619" mass="67003">MTERRLPVKQLVILSICRLAEPIALTSVFPYLPEMIEGFGVPQNDIARWAGLISSTFSVCQCLSGIPWGAASDHFGRKTVIIVGLCNTMMTTLLWGFSTSLPMAIVARALQGAGNGNVGILRTTVAELCPWKELQPRAFSIMPLVYTIGAIFGPTIGGALSNPLHIDPQKPRGHKFLERFPYVLPNVASAFLLLIGIITGFLFLKETLETRKNRPDYGLILGHRLTAFVKGQSGKLAGIFKIGKNLEREPLLQKSLKSSHSRIVDDEESSPPVAKTAPKAQEKPSYQNVLTSQTMLNLLVYGLLALYTIAYDQLLPVFMHHPRQDLDGPFVWLPLKFAGGYGIDSARIGLVFTFYAAVAMLIQLILFPPVARKIGILRCLRISFLLFPIVFILTPFTTLLPTPLGKEIAMCAILVVRGFAGTFAFPASTILLTNSASSLRTLGTLNGIATSASAIGRAFGPAIAGSAFTMGVKNGYIIAPFWILAAIALLAAIPTFFLIEGEGFSDDADSGSETLDSDDEGKSDKSDDEALDHVSEYGEPGKLLSYASTRSSAVIESDDDVSLDEDEVQNRESRQRRASTMSHRQCRRRSSVPIGMGAGFRRYSSNLGSTGFAGGSWGG</sequence>
<accession>A0A8E2EGH9</accession>
<evidence type="ECO:0000313" key="9">
    <source>
        <dbReference type="EMBL" id="OCK83370.1"/>
    </source>
</evidence>
<feature type="transmembrane region" description="Helical" evidence="7">
    <location>
        <begin position="348"/>
        <end position="367"/>
    </location>
</feature>
<evidence type="ECO:0000256" key="7">
    <source>
        <dbReference type="SAM" id="Phobius"/>
    </source>
</evidence>
<keyword evidence="10" id="KW-1185">Reference proteome</keyword>
<feature type="region of interest" description="Disordered" evidence="6">
    <location>
        <begin position="257"/>
        <end position="281"/>
    </location>
</feature>
<gene>
    <name evidence="9" type="ORF">K432DRAFT_379541</name>
</gene>